<protein>
    <submittedName>
        <fullName evidence="1">Uncharacterized protein</fullName>
    </submittedName>
</protein>
<dbReference type="Proteomes" id="UP001054945">
    <property type="component" value="Unassembled WGS sequence"/>
</dbReference>
<proteinExistence type="predicted"/>
<dbReference type="AlphaFoldDB" id="A0AAV4SEF9"/>
<organism evidence="1 2">
    <name type="scientific">Caerostris extrusa</name>
    <name type="common">Bark spider</name>
    <name type="synonym">Caerostris bankana</name>
    <dbReference type="NCBI Taxonomy" id="172846"/>
    <lineage>
        <taxon>Eukaryota</taxon>
        <taxon>Metazoa</taxon>
        <taxon>Ecdysozoa</taxon>
        <taxon>Arthropoda</taxon>
        <taxon>Chelicerata</taxon>
        <taxon>Arachnida</taxon>
        <taxon>Araneae</taxon>
        <taxon>Araneomorphae</taxon>
        <taxon>Entelegynae</taxon>
        <taxon>Araneoidea</taxon>
        <taxon>Araneidae</taxon>
        <taxon>Caerostris</taxon>
    </lineage>
</organism>
<sequence>MLHLFAIFNSSPYSNTAIIAHGDRAGYLRVTVSYLFSFLQCIPELLLNLSTLVSQKANRSAVLSHERSYLIWGDAQRDNFFGNSLPTTERCQWRGSQRASSYQTSKGAIIRRFRIKVIVGDIRIIR</sequence>
<reference evidence="1 2" key="1">
    <citation type="submission" date="2021-06" db="EMBL/GenBank/DDBJ databases">
        <title>Caerostris extrusa draft genome.</title>
        <authorList>
            <person name="Kono N."/>
            <person name="Arakawa K."/>
        </authorList>
    </citation>
    <scope>NUCLEOTIDE SEQUENCE [LARGE SCALE GENOMIC DNA]</scope>
</reference>
<keyword evidence="2" id="KW-1185">Reference proteome</keyword>
<evidence type="ECO:0000313" key="2">
    <source>
        <dbReference type="Proteomes" id="UP001054945"/>
    </source>
</evidence>
<evidence type="ECO:0000313" key="1">
    <source>
        <dbReference type="EMBL" id="GIY31882.1"/>
    </source>
</evidence>
<dbReference type="EMBL" id="BPLR01009430">
    <property type="protein sequence ID" value="GIY31882.1"/>
    <property type="molecule type" value="Genomic_DNA"/>
</dbReference>
<comment type="caution">
    <text evidence="1">The sequence shown here is derived from an EMBL/GenBank/DDBJ whole genome shotgun (WGS) entry which is preliminary data.</text>
</comment>
<name>A0AAV4SEF9_CAEEX</name>
<accession>A0AAV4SEF9</accession>
<gene>
    <name evidence="1" type="ORF">CEXT_631161</name>
</gene>